<dbReference type="EnsemblProtists" id="EOD39883">
    <property type="protein sequence ID" value="EOD39883"/>
    <property type="gene ID" value="EMIHUDRAFT_108857"/>
</dbReference>
<reference evidence="3" key="1">
    <citation type="journal article" date="2013" name="Nature">
        <title>Pan genome of the phytoplankton Emiliania underpins its global distribution.</title>
        <authorList>
            <person name="Read B.A."/>
            <person name="Kegel J."/>
            <person name="Klute M.J."/>
            <person name="Kuo A."/>
            <person name="Lefebvre S.C."/>
            <person name="Maumus F."/>
            <person name="Mayer C."/>
            <person name="Miller J."/>
            <person name="Monier A."/>
            <person name="Salamov A."/>
            <person name="Young J."/>
            <person name="Aguilar M."/>
            <person name="Claverie J.M."/>
            <person name="Frickenhaus S."/>
            <person name="Gonzalez K."/>
            <person name="Herman E.K."/>
            <person name="Lin Y.C."/>
            <person name="Napier J."/>
            <person name="Ogata H."/>
            <person name="Sarno A.F."/>
            <person name="Shmutz J."/>
            <person name="Schroeder D."/>
            <person name="de Vargas C."/>
            <person name="Verret F."/>
            <person name="von Dassow P."/>
            <person name="Valentin K."/>
            <person name="Van de Peer Y."/>
            <person name="Wheeler G."/>
            <person name="Dacks J.B."/>
            <person name="Delwiche C.F."/>
            <person name="Dyhrman S.T."/>
            <person name="Glockner G."/>
            <person name="John U."/>
            <person name="Richards T."/>
            <person name="Worden A.Z."/>
            <person name="Zhang X."/>
            <person name="Grigoriev I.V."/>
            <person name="Allen A.E."/>
            <person name="Bidle K."/>
            <person name="Borodovsky M."/>
            <person name="Bowler C."/>
            <person name="Brownlee C."/>
            <person name="Cock J.M."/>
            <person name="Elias M."/>
            <person name="Gladyshev V.N."/>
            <person name="Groth M."/>
            <person name="Guda C."/>
            <person name="Hadaegh A."/>
            <person name="Iglesias-Rodriguez M.D."/>
            <person name="Jenkins J."/>
            <person name="Jones B.M."/>
            <person name="Lawson T."/>
            <person name="Leese F."/>
            <person name="Lindquist E."/>
            <person name="Lobanov A."/>
            <person name="Lomsadze A."/>
            <person name="Malik S.B."/>
            <person name="Marsh M.E."/>
            <person name="Mackinder L."/>
            <person name="Mock T."/>
            <person name="Mueller-Roeber B."/>
            <person name="Pagarete A."/>
            <person name="Parker M."/>
            <person name="Probert I."/>
            <person name="Quesneville H."/>
            <person name="Raines C."/>
            <person name="Rensing S.A."/>
            <person name="Riano-Pachon D.M."/>
            <person name="Richier S."/>
            <person name="Rokitta S."/>
            <person name="Shiraiwa Y."/>
            <person name="Soanes D.M."/>
            <person name="van der Giezen M."/>
            <person name="Wahlund T.M."/>
            <person name="Williams B."/>
            <person name="Wilson W."/>
            <person name="Wolfe G."/>
            <person name="Wurch L.L."/>
        </authorList>
    </citation>
    <scope>NUCLEOTIDE SEQUENCE</scope>
</reference>
<feature type="coiled-coil region" evidence="1">
    <location>
        <begin position="493"/>
        <end position="520"/>
    </location>
</feature>
<name>A0A0D3KVU8_EMIH1</name>
<feature type="coiled-coil region" evidence="1">
    <location>
        <begin position="583"/>
        <end position="617"/>
    </location>
</feature>
<accession>A0A0D3KVU8</accession>
<protein>
    <recommendedName>
        <fullName evidence="4">EGF-like domain-containing protein</fullName>
    </recommendedName>
</protein>
<proteinExistence type="predicted"/>
<evidence type="ECO:0000313" key="2">
    <source>
        <dbReference type="EnsemblProtists" id="EOD39883"/>
    </source>
</evidence>
<evidence type="ECO:0008006" key="4">
    <source>
        <dbReference type="Google" id="ProtNLM"/>
    </source>
</evidence>
<dbReference type="PaxDb" id="2903-EOD39883"/>
<evidence type="ECO:0000313" key="3">
    <source>
        <dbReference type="Proteomes" id="UP000013827"/>
    </source>
</evidence>
<reference evidence="2" key="2">
    <citation type="submission" date="2024-10" db="UniProtKB">
        <authorList>
            <consortium name="EnsemblProtists"/>
        </authorList>
    </citation>
    <scope>IDENTIFICATION</scope>
</reference>
<organism evidence="2 3">
    <name type="scientific">Emiliania huxleyi (strain CCMP1516)</name>
    <dbReference type="NCBI Taxonomy" id="280463"/>
    <lineage>
        <taxon>Eukaryota</taxon>
        <taxon>Haptista</taxon>
        <taxon>Haptophyta</taxon>
        <taxon>Prymnesiophyceae</taxon>
        <taxon>Isochrysidales</taxon>
        <taxon>Noelaerhabdaceae</taxon>
        <taxon>Emiliania</taxon>
    </lineage>
</organism>
<keyword evidence="3" id="KW-1185">Reference proteome</keyword>
<evidence type="ECO:0000256" key="1">
    <source>
        <dbReference type="SAM" id="Coils"/>
    </source>
</evidence>
<dbReference type="HOGENOM" id="CLU_421182_0_0_1"/>
<keyword evidence="1" id="KW-0175">Coiled coil</keyword>
<sequence length="651" mass="68421">MSDTCDYSNSEVWDGKACVLAGDFADAIAQRGKAQSRSYLSPGSSCEAAVAFGDSSPTLSPTDPFSVGANNRGMPGYSAPDEANLCSGSFFTGVGSAYWLRLEDVRPGVALSLTACGFDTDLSVFQGSCGTLKMVACDGDSGGTCGRGPQSQGFQFGSAIDGFVPRAGTQYYIAVGGYHGKAGAATVTGLVQITGPCMLTSDGACATSPHYPNNYGPNEACTITNVPPTPLVVAAFDVQNHFDYDDSYDPNSIDPSWEGNPAGCGTYDFLEVCWVTAPPPALLPSFPSPPSLFAAARRRAPPAPTPSRPICDCTEFAGAHCRDQMVVAAALLSASARFAPPASARTQIFLTRGVVVMSANKYTLNQNAVTLDEATVEAVAAATSVEAVAAANTVEAVAAANTVDILTDEGPPGGGARDGQLSSVRQSAGDTAVAQHREVSSFFATLVEERGGSGPAGEDTPIEETLKAFIRQMSFLQSELEHVVSSGLASDKRRQWVADKKALEEEKAECRREWAALQGRQDDTAHAFELAASTAGGGSPVPAGALAPTSLWTATTILSKTSLREQVTLIEARVALSRRQSGLDAHDEELMQTAAALRLYEEERPSRERRAEILEQQQALLSEMQALVEDTRGFNGHAAFVREGFAEGHSY</sequence>
<dbReference type="KEGG" id="ehx:EMIHUDRAFT_108857"/>
<dbReference type="GeneID" id="17285154"/>
<dbReference type="Proteomes" id="UP000013827">
    <property type="component" value="Unassembled WGS sequence"/>
</dbReference>
<dbReference type="RefSeq" id="XP_005792312.1">
    <property type="nucleotide sequence ID" value="XM_005792255.1"/>
</dbReference>
<dbReference type="AlphaFoldDB" id="A0A0D3KVU8"/>